<evidence type="ECO:0000256" key="6">
    <source>
        <dbReference type="ARBA" id="ARBA00022777"/>
    </source>
</evidence>
<keyword evidence="4" id="KW-0808">Transferase</keyword>
<dbReference type="Gene3D" id="3.30.565.10">
    <property type="entry name" value="Histidine kinase-like ATPase, C-terminal domain"/>
    <property type="match status" value="1"/>
</dbReference>
<reference evidence="11 12" key="1">
    <citation type="submission" date="2020-02" db="EMBL/GenBank/DDBJ databases">
        <title>Geodermatophilus sabuli CPCC 205279 I12A-02694.</title>
        <authorList>
            <person name="Jiang Z."/>
        </authorList>
    </citation>
    <scope>NUCLEOTIDE SEQUENCE [LARGE SCALE GENOMIC DNA]</scope>
    <source>
        <strain evidence="11 12">I12A-02694</strain>
    </source>
</reference>
<protein>
    <recommendedName>
        <fullName evidence="2">histidine kinase</fullName>
        <ecNumber evidence="2">2.7.13.3</ecNumber>
    </recommendedName>
</protein>
<dbReference type="SMART" id="SM00387">
    <property type="entry name" value="HATPase_c"/>
    <property type="match status" value="1"/>
</dbReference>
<dbReference type="AlphaFoldDB" id="A0A7K3VY31"/>
<dbReference type="InterPro" id="IPR036890">
    <property type="entry name" value="HATPase_C_sf"/>
</dbReference>
<feature type="transmembrane region" description="Helical" evidence="9">
    <location>
        <begin position="53"/>
        <end position="72"/>
    </location>
</feature>
<evidence type="ECO:0000256" key="5">
    <source>
        <dbReference type="ARBA" id="ARBA00022741"/>
    </source>
</evidence>
<feature type="transmembrane region" description="Helical" evidence="9">
    <location>
        <begin position="16"/>
        <end position="46"/>
    </location>
</feature>
<keyword evidence="9" id="KW-0812">Transmembrane</keyword>
<keyword evidence="12" id="KW-1185">Reference proteome</keyword>
<keyword evidence="9" id="KW-0472">Membrane</keyword>
<dbReference type="RefSeq" id="WP_163480704.1">
    <property type="nucleotide sequence ID" value="NZ_JAAGWF010000007.1"/>
</dbReference>
<keyword evidence="9" id="KW-1133">Transmembrane helix</keyword>
<dbReference type="GO" id="GO:0000155">
    <property type="term" value="F:phosphorelay sensor kinase activity"/>
    <property type="evidence" value="ECO:0007669"/>
    <property type="project" value="InterPro"/>
</dbReference>
<keyword evidence="3" id="KW-0597">Phosphoprotein</keyword>
<dbReference type="GO" id="GO:0046983">
    <property type="term" value="F:protein dimerization activity"/>
    <property type="evidence" value="ECO:0007669"/>
    <property type="project" value="InterPro"/>
</dbReference>
<proteinExistence type="predicted"/>
<dbReference type="InterPro" id="IPR011712">
    <property type="entry name" value="Sig_transdc_His_kin_sub3_dim/P"/>
</dbReference>
<name>A0A7K3VY31_9ACTN</name>
<feature type="transmembrane region" description="Helical" evidence="9">
    <location>
        <begin position="103"/>
        <end position="121"/>
    </location>
</feature>
<dbReference type="GO" id="GO:0005524">
    <property type="term" value="F:ATP binding"/>
    <property type="evidence" value="ECO:0007669"/>
    <property type="project" value="UniProtKB-KW"/>
</dbReference>
<evidence type="ECO:0000256" key="9">
    <source>
        <dbReference type="SAM" id="Phobius"/>
    </source>
</evidence>
<evidence type="ECO:0000256" key="2">
    <source>
        <dbReference type="ARBA" id="ARBA00012438"/>
    </source>
</evidence>
<dbReference type="Proteomes" id="UP000470246">
    <property type="component" value="Unassembled WGS sequence"/>
</dbReference>
<evidence type="ECO:0000256" key="7">
    <source>
        <dbReference type="ARBA" id="ARBA00022840"/>
    </source>
</evidence>
<keyword evidence="5" id="KW-0547">Nucleotide-binding</keyword>
<dbReference type="GO" id="GO:0016020">
    <property type="term" value="C:membrane"/>
    <property type="evidence" value="ECO:0007669"/>
    <property type="project" value="InterPro"/>
</dbReference>
<dbReference type="PANTHER" id="PTHR24421:SF10">
    <property type="entry name" value="NITRATE_NITRITE SENSOR PROTEIN NARQ"/>
    <property type="match status" value="1"/>
</dbReference>
<evidence type="ECO:0000256" key="8">
    <source>
        <dbReference type="ARBA" id="ARBA00023012"/>
    </source>
</evidence>
<feature type="transmembrane region" description="Helical" evidence="9">
    <location>
        <begin position="78"/>
        <end position="96"/>
    </location>
</feature>
<evidence type="ECO:0000259" key="10">
    <source>
        <dbReference type="SMART" id="SM00387"/>
    </source>
</evidence>
<evidence type="ECO:0000256" key="3">
    <source>
        <dbReference type="ARBA" id="ARBA00022553"/>
    </source>
</evidence>
<comment type="caution">
    <text evidence="11">The sequence shown here is derived from an EMBL/GenBank/DDBJ whole genome shotgun (WGS) entry which is preliminary data.</text>
</comment>
<keyword evidence="7" id="KW-0067">ATP-binding</keyword>
<dbReference type="Pfam" id="PF02518">
    <property type="entry name" value="HATPase_c"/>
    <property type="match status" value="1"/>
</dbReference>
<gene>
    <name evidence="11" type="ORF">GCU56_06660</name>
</gene>
<sequence>MAPSPHRPTRPPRGDVVLAAVVLAASLVQVAVAPIAGPVVSVLVAVGSAVPLAWRRVLPSTAALVLVAVWLVPTPEGFLLLGYAIAGLLFYSVGAHVDELWRVLLLTGAGVVVGVVMTLLGPEAPPTAIGSALVVAGPAAAGRLVAHQRAQTERLRTLTAELVHERAAAERAAAAEERTRIARELHDVIGHEVTVIALQADAAAAALAKAPERAAAPVAAIRSAAAETLAEMRRVVGLLRGPADDGTEDLRPQPGLADLAALADAARAAGTPVELCFRPPAGHPPQSLQVTVYRVVQEAITNAQRHAPGSSVRIRVAADGDVLCIEVSSSGGRRGGPPGGGHGLVGMRERVRLHGGRLVAEPTADGFAVSARLPLVLQGAP</sequence>
<feature type="domain" description="Histidine kinase/HSP90-like ATPase" evidence="10">
    <location>
        <begin position="287"/>
        <end position="377"/>
    </location>
</feature>
<organism evidence="11 12">
    <name type="scientific">Geodermatophilus sabuli</name>
    <dbReference type="NCBI Taxonomy" id="1564158"/>
    <lineage>
        <taxon>Bacteria</taxon>
        <taxon>Bacillati</taxon>
        <taxon>Actinomycetota</taxon>
        <taxon>Actinomycetes</taxon>
        <taxon>Geodermatophilales</taxon>
        <taxon>Geodermatophilaceae</taxon>
        <taxon>Geodermatophilus</taxon>
    </lineage>
</organism>
<evidence type="ECO:0000256" key="4">
    <source>
        <dbReference type="ARBA" id="ARBA00022679"/>
    </source>
</evidence>
<dbReference type="EMBL" id="JAAGWF010000007">
    <property type="protein sequence ID" value="NEK57551.1"/>
    <property type="molecule type" value="Genomic_DNA"/>
</dbReference>
<evidence type="ECO:0000313" key="12">
    <source>
        <dbReference type="Proteomes" id="UP000470246"/>
    </source>
</evidence>
<keyword evidence="8" id="KW-0902">Two-component regulatory system</keyword>
<dbReference type="Gene3D" id="1.20.5.1930">
    <property type="match status" value="1"/>
</dbReference>
<comment type="catalytic activity">
    <reaction evidence="1">
        <text>ATP + protein L-histidine = ADP + protein N-phospho-L-histidine.</text>
        <dbReference type="EC" id="2.7.13.3"/>
    </reaction>
</comment>
<accession>A0A7K3VY31</accession>
<feature type="transmembrane region" description="Helical" evidence="9">
    <location>
        <begin position="127"/>
        <end position="146"/>
    </location>
</feature>
<dbReference type="InterPro" id="IPR050482">
    <property type="entry name" value="Sensor_HK_TwoCompSys"/>
</dbReference>
<dbReference type="InterPro" id="IPR003594">
    <property type="entry name" value="HATPase_dom"/>
</dbReference>
<keyword evidence="6 11" id="KW-0418">Kinase</keyword>
<dbReference type="EC" id="2.7.13.3" evidence="2"/>
<dbReference type="CDD" id="cd16917">
    <property type="entry name" value="HATPase_UhpB-NarQ-NarX-like"/>
    <property type="match status" value="1"/>
</dbReference>
<dbReference type="Pfam" id="PF07730">
    <property type="entry name" value="HisKA_3"/>
    <property type="match status" value="1"/>
</dbReference>
<dbReference type="SUPFAM" id="SSF55874">
    <property type="entry name" value="ATPase domain of HSP90 chaperone/DNA topoisomerase II/histidine kinase"/>
    <property type="match status" value="1"/>
</dbReference>
<evidence type="ECO:0000313" key="11">
    <source>
        <dbReference type="EMBL" id="NEK57551.1"/>
    </source>
</evidence>
<evidence type="ECO:0000256" key="1">
    <source>
        <dbReference type="ARBA" id="ARBA00000085"/>
    </source>
</evidence>
<dbReference type="PANTHER" id="PTHR24421">
    <property type="entry name" value="NITRATE/NITRITE SENSOR PROTEIN NARX-RELATED"/>
    <property type="match status" value="1"/>
</dbReference>